<comment type="caution">
    <text evidence="2">The sequence shown here is derived from an EMBL/GenBank/DDBJ whole genome shotgun (WGS) entry which is preliminary data.</text>
</comment>
<keyword evidence="3" id="KW-1185">Reference proteome</keyword>
<proteinExistence type="predicted"/>
<protein>
    <recommendedName>
        <fullName evidence="1">Aminoglycoside phosphotransferase domain-containing protein</fullName>
    </recommendedName>
</protein>
<name>A0A507SN03_9BACT</name>
<dbReference type="Pfam" id="PF01636">
    <property type="entry name" value="APH"/>
    <property type="match status" value="1"/>
</dbReference>
<feature type="domain" description="Aminoglycoside phosphotransferase" evidence="1">
    <location>
        <begin position="57"/>
        <end position="189"/>
    </location>
</feature>
<dbReference type="AlphaFoldDB" id="A0A507SN03"/>
<dbReference type="RefSeq" id="WP_141484073.1">
    <property type="nucleotide sequence ID" value="NZ_SMDN01000009.1"/>
</dbReference>
<gene>
    <name evidence="2" type="ORF">E1I18_02745</name>
</gene>
<dbReference type="OrthoDB" id="9803871at2"/>
<dbReference type="PANTHER" id="PTHR40086:SF1">
    <property type="entry name" value="CELL CYCLE REGULATOR CCRZ"/>
    <property type="match status" value="1"/>
</dbReference>
<evidence type="ECO:0000259" key="1">
    <source>
        <dbReference type="Pfam" id="PF01636"/>
    </source>
</evidence>
<accession>A0A507SN03</accession>
<organism evidence="2 3">
    <name type="scientific">Mycoplasmopsis mucosicanis</name>
    <dbReference type="NCBI Taxonomy" id="458208"/>
    <lineage>
        <taxon>Bacteria</taxon>
        <taxon>Bacillati</taxon>
        <taxon>Mycoplasmatota</taxon>
        <taxon>Mycoplasmoidales</taxon>
        <taxon>Metamycoplasmataceae</taxon>
        <taxon>Mycoplasmopsis</taxon>
    </lineage>
</organism>
<sequence length="243" mass="28844">MRVQINKGHTNVSYRDGNKFIQEKKHNGFNHNIDYSVLNVFDFVPKLLSDNTQFSEWEFIDGVEPTISLDNVEQIAQQIKAIHNSKLVFAPSNHARRVKHYRMLMKQFNRRVEVLDKYYRSINLTLAKMAKDTPLHNDLWPFNMIETKDKIYFVDWEYATMGDKHFELAYVIEASDMNAQIESKFLQAYGNYNPVHLLRHKMLVNYLVVLWVHTQTQPPFDTHKYQQRIEQYANELISITSNK</sequence>
<dbReference type="EMBL" id="SMDN01000009">
    <property type="protein sequence ID" value="TQC51414.1"/>
    <property type="molecule type" value="Genomic_DNA"/>
</dbReference>
<reference evidence="2 3" key="1">
    <citation type="submission" date="2019-03" db="EMBL/GenBank/DDBJ databases">
        <title>Characterization of a novel Mycoplasma cynos real-time PCR assay.</title>
        <authorList>
            <person name="Tallmadge R.L."/>
            <person name="Mitchell P.K."/>
            <person name="Goodman L."/>
        </authorList>
    </citation>
    <scope>NUCLEOTIDE SEQUENCE [LARGE SCALE GENOMIC DNA]</scope>
    <source>
        <strain evidence="2 3">1642</strain>
    </source>
</reference>
<dbReference type="Proteomes" id="UP000320801">
    <property type="component" value="Unassembled WGS sequence"/>
</dbReference>
<dbReference type="SUPFAM" id="SSF56112">
    <property type="entry name" value="Protein kinase-like (PK-like)"/>
    <property type="match status" value="1"/>
</dbReference>
<evidence type="ECO:0000313" key="2">
    <source>
        <dbReference type="EMBL" id="TQC51414.1"/>
    </source>
</evidence>
<dbReference type="PANTHER" id="PTHR40086">
    <property type="entry name" value="PHOSPHOTRANSFERASE YTMP-RELATED"/>
    <property type="match status" value="1"/>
</dbReference>
<dbReference type="Gene3D" id="3.90.1200.10">
    <property type="match status" value="1"/>
</dbReference>
<dbReference type="InterPro" id="IPR011009">
    <property type="entry name" value="Kinase-like_dom_sf"/>
</dbReference>
<evidence type="ECO:0000313" key="3">
    <source>
        <dbReference type="Proteomes" id="UP000320801"/>
    </source>
</evidence>
<dbReference type="InterPro" id="IPR052077">
    <property type="entry name" value="CcrZ_PhaseVar_Mediator"/>
</dbReference>
<dbReference type="InterPro" id="IPR002575">
    <property type="entry name" value="Aminoglycoside_PTrfase"/>
</dbReference>